<reference evidence="2" key="1">
    <citation type="journal article" date="2020" name="Nature">
        <title>Giant virus diversity and host interactions through global metagenomics.</title>
        <authorList>
            <person name="Schulz F."/>
            <person name="Roux S."/>
            <person name="Paez-Espino D."/>
            <person name="Jungbluth S."/>
            <person name="Walsh D.A."/>
            <person name="Denef V.J."/>
            <person name="McMahon K.D."/>
            <person name="Konstantinidis K.T."/>
            <person name="Eloe-Fadrosh E.A."/>
            <person name="Kyrpides N.C."/>
            <person name="Woyke T."/>
        </authorList>
    </citation>
    <scope>NUCLEOTIDE SEQUENCE</scope>
    <source>
        <strain evidence="2">GVMAG-M-3300010160-60</strain>
    </source>
</reference>
<feature type="coiled-coil region" evidence="1">
    <location>
        <begin position="347"/>
        <end position="422"/>
    </location>
</feature>
<protein>
    <submittedName>
        <fullName evidence="2">Uncharacterized protein</fullName>
    </submittedName>
</protein>
<proteinExistence type="predicted"/>
<dbReference type="AlphaFoldDB" id="A0A6C0BEC3"/>
<sequence length="580" mass="62714">MATTKVEIVNGGELHKNGKLEGIGMLAPLNKTVVDLSASTEQVVAESYASTEQVVANLSASTEQDVADLSANTKSASTGDTEKKEDAVETTAIAINKQVVNFRVRTKTQKYTDKFEKMPADKFVFYNTILSGCICADSAKRPFLLVDGKDGERPFSVPFMSINGQTHLLEKVEETAAYAQSASAARLTEVSTSDPVPDASATMDDAFAQLVDGTIVNAIIGVQSIDSKVIKPNSSNTTRGPQFSSGVKVAGVVNTVRLGNGNDMKEFKGLFTTANEFIPFFTQGGKRVFKSVSVSVDPNVSVVVAGSQVRSDAKSNDSPVKSEVVVKSATKSPVLNVRDSSYIQQLIDALSSEIEAKEVEIENQKAELPKKKDELKQLNEDYKKLNTIVTKAKHTALKTEIMQQAEETLKSIRMAISTLGKEIREIEESLNLVVSNHAAQACGSWSVLVQNSAPALAPVLVPASSHASVPAPSSFSPDFASEIAALCTELMDKYPELTCVPFEDGIVTYQTDRESRGWKHSDDASCKKNQYLGLSCPNCHTVGEKTDGLPFCSFGVNCKNSKCPMNWHFLKGLLGRRWLQ</sequence>
<evidence type="ECO:0000313" key="2">
    <source>
        <dbReference type="EMBL" id="QHS90322.1"/>
    </source>
</evidence>
<keyword evidence="1" id="KW-0175">Coiled coil</keyword>
<name>A0A6C0BEC3_9ZZZZ</name>
<dbReference type="EMBL" id="MN739132">
    <property type="protein sequence ID" value="QHS90322.1"/>
    <property type="molecule type" value="Genomic_DNA"/>
</dbReference>
<evidence type="ECO:0000256" key="1">
    <source>
        <dbReference type="SAM" id="Coils"/>
    </source>
</evidence>
<organism evidence="2">
    <name type="scientific">viral metagenome</name>
    <dbReference type="NCBI Taxonomy" id="1070528"/>
    <lineage>
        <taxon>unclassified sequences</taxon>
        <taxon>metagenomes</taxon>
        <taxon>organismal metagenomes</taxon>
    </lineage>
</organism>
<accession>A0A6C0BEC3</accession>